<proteinExistence type="predicted"/>
<evidence type="ECO:0000313" key="1">
    <source>
        <dbReference type="EMBL" id="EEG70449.1"/>
    </source>
</evidence>
<name>C0BSU8_BIFPS</name>
<reference evidence="1 2" key="1">
    <citation type="submission" date="2009-02" db="EMBL/GenBank/DDBJ databases">
        <title>Draft genome sequence of Bifidobacterium pseudocatenulatum (DSM 20438).</title>
        <authorList>
            <person name="Sudarsanam P."/>
            <person name="Ley R."/>
            <person name="Guruge J."/>
            <person name="Turnbaugh P.J."/>
            <person name="Mahowald M."/>
            <person name="Liep D."/>
            <person name="Gordon J."/>
        </authorList>
    </citation>
    <scope>NUCLEOTIDE SEQUENCE [LARGE SCALE GENOMIC DNA]</scope>
    <source>
        <strain evidence="1 2">DSM 20438</strain>
    </source>
</reference>
<dbReference type="Proteomes" id="UP000003875">
    <property type="component" value="Unassembled WGS sequence"/>
</dbReference>
<gene>
    <name evidence="1" type="ORF">BIFPSEUDO_03465</name>
</gene>
<dbReference type="AlphaFoldDB" id="C0BSU8"/>
<accession>C0BSU8</accession>
<sequence length="46" mass="5575">MYDNVEVWYRTWECGSHDHDGFYTLLIPKAIDTWLLPYQGLARIMR</sequence>
<reference evidence="1 2" key="2">
    <citation type="submission" date="2009-02" db="EMBL/GenBank/DDBJ databases">
        <authorList>
            <person name="Fulton L."/>
            <person name="Clifton S."/>
            <person name="Fulton B."/>
            <person name="Xu J."/>
            <person name="Minx P."/>
            <person name="Pepin K.H."/>
            <person name="Johnson M."/>
            <person name="Bhonagiri V."/>
            <person name="Nash W.E."/>
            <person name="Mardis E.R."/>
            <person name="Wilson R.K."/>
        </authorList>
    </citation>
    <scope>NUCLEOTIDE SEQUENCE [LARGE SCALE GENOMIC DNA]</scope>
    <source>
        <strain evidence="1 2">DSM 20438</strain>
    </source>
</reference>
<comment type="caution">
    <text evidence="1">The sequence shown here is derived from an EMBL/GenBank/DDBJ whole genome shotgun (WGS) entry which is preliminary data.</text>
</comment>
<evidence type="ECO:0000313" key="2">
    <source>
        <dbReference type="Proteomes" id="UP000003875"/>
    </source>
</evidence>
<dbReference type="EMBL" id="ABXX02000003">
    <property type="protein sequence ID" value="EEG70449.1"/>
    <property type="molecule type" value="Genomic_DNA"/>
</dbReference>
<organism evidence="1 2">
    <name type="scientific">Bifidobacterium pseudocatenulatum DSM 20438 = JCM 1200 = LMG 10505</name>
    <dbReference type="NCBI Taxonomy" id="547043"/>
    <lineage>
        <taxon>Bacteria</taxon>
        <taxon>Bacillati</taxon>
        <taxon>Actinomycetota</taxon>
        <taxon>Actinomycetes</taxon>
        <taxon>Bifidobacteriales</taxon>
        <taxon>Bifidobacteriaceae</taxon>
        <taxon>Bifidobacterium</taxon>
    </lineage>
</organism>
<protein>
    <submittedName>
        <fullName evidence="1">Uncharacterized protein</fullName>
    </submittedName>
</protein>